<dbReference type="RefSeq" id="WP_229537252.1">
    <property type="nucleotide sequence ID" value="NZ_JAJHJB010000063.1"/>
</dbReference>
<evidence type="ECO:0000259" key="1">
    <source>
        <dbReference type="Pfam" id="PF00704"/>
    </source>
</evidence>
<dbReference type="InterPro" id="IPR017853">
    <property type="entry name" value="GH"/>
</dbReference>
<dbReference type="EMBL" id="JAJHJB010000063">
    <property type="protein sequence ID" value="MCC5468379.1"/>
    <property type="molecule type" value="Genomic_DNA"/>
</dbReference>
<organism evidence="2 3">
    <name type="scientific">Pelosinus baikalensis</name>
    <dbReference type="NCBI Taxonomy" id="2892015"/>
    <lineage>
        <taxon>Bacteria</taxon>
        <taxon>Bacillati</taxon>
        <taxon>Bacillota</taxon>
        <taxon>Negativicutes</taxon>
        <taxon>Selenomonadales</taxon>
        <taxon>Sporomusaceae</taxon>
        <taxon>Pelosinus</taxon>
    </lineage>
</organism>
<dbReference type="Gene3D" id="3.10.50.10">
    <property type="match status" value="1"/>
</dbReference>
<dbReference type="InterPro" id="IPR001223">
    <property type="entry name" value="Glyco_hydro18_cat"/>
</dbReference>
<sequence length="344" mass="39257">MSSIGYKIIKTVIFASVFVILIGCNYNSQSAVNAVAKEPTKASAWLAYWDLGAGEKDLERLGRKLEKLSYFGASFDSNDRLFIPKELSDKKIELQKKKRKYETYLTFVNDKQNSDGSAVMKDTEVLRRLFSDDGSMEKHIDEIIALTLQGGYDGIEIDYERIWKDETIGQTFLQFADRLYAKSLRNNLKLRIVLEPSTPFSSIDFVKGPEYVVMLYNLYGVHSAPGPKANKEFIQRTIKRMKALPGEKSVAFSTGGCLWGDNGEKRFLTEVEAKTLAAIYERETKRDEESQCVVFDYKSKGVTYQVWYADVKTLNYWITIAKEQGANHISLWRLGENVDVDKIK</sequence>
<dbReference type="Gene3D" id="3.20.20.80">
    <property type="entry name" value="Glycosidases"/>
    <property type="match status" value="1"/>
</dbReference>
<accession>A0ABS8HYY4</accession>
<proteinExistence type="predicted"/>
<keyword evidence="3" id="KW-1185">Reference proteome</keyword>
<dbReference type="PROSITE" id="PS51257">
    <property type="entry name" value="PROKAR_LIPOPROTEIN"/>
    <property type="match status" value="1"/>
</dbReference>
<dbReference type="PANTHER" id="PTHR46066">
    <property type="entry name" value="CHITINASE DOMAIN-CONTAINING PROTEIN 1 FAMILY MEMBER"/>
    <property type="match status" value="1"/>
</dbReference>
<feature type="domain" description="GH18" evidence="1">
    <location>
        <begin position="90"/>
        <end position="336"/>
    </location>
</feature>
<evidence type="ECO:0000313" key="3">
    <source>
        <dbReference type="Proteomes" id="UP001165492"/>
    </source>
</evidence>
<name>A0ABS8HYY4_9FIRM</name>
<reference evidence="2" key="1">
    <citation type="submission" date="2021-11" db="EMBL/GenBank/DDBJ databases">
        <title>Description of a new species Pelosinus isolated from the bottom sediments of Lake Baikal.</title>
        <authorList>
            <person name="Zakharyuk A."/>
        </authorList>
    </citation>
    <scope>NUCLEOTIDE SEQUENCE</scope>
    <source>
        <strain evidence="2">Bkl1</strain>
    </source>
</reference>
<dbReference type="SUPFAM" id="SSF51445">
    <property type="entry name" value="(Trans)glycosidases"/>
    <property type="match status" value="1"/>
</dbReference>
<dbReference type="Pfam" id="PF00704">
    <property type="entry name" value="Glyco_hydro_18"/>
    <property type="match status" value="1"/>
</dbReference>
<protein>
    <recommendedName>
        <fullName evidence="1">GH18 domain-containing protein</fullName>
    </recommendedName>
</protein>
<dbReference type="PANTHER" id="PTHR46066:SF2">
    <property type="entry name" value="CHITINASE DOMAIN-CONTAINING PROTEIN 1"/>
    <property type="match status" value="1"/>
</dbReference>
<comment type="caution">
    <text evidence="2">The sequence shown here is derived from an EMBL/GenBank/DDBJ whole genome shotgun (WGS) entry which is preliminary data.</text>
</comment>
<dbReference type="InterPro" id="IPR029070">
    <property type="entry name" value="Chitinase_insertion_sf"/>
</dbReference>
<evidence type="ECO:0000313" key="2">
    <source>
        <dbReference type="EMBL" id="MCC5468379.1"/>
    </source>
</evidence>
<dbReference type="Proteomes" id="UP001165492">
    <property type="component" value="Unassembled WGS sequence"/>
</dbReference>
<gene>
    <name evidence="2" type="ORF">LMF89_23875</name>
</gene>